<dbReference type="GO" id="GO:0043190">
    <property type="term" value="C:ATP-binding cassette (ABC) transporter complex"/>
    <property type="evidence" value="ECO:0007669"/>
    <property type="project" value="InterPro"/>
</dbReference>
<dbReference type="RefSeq" id="WP_017246452.1">
    <property type="nucleotide sequence ID" value="NZ_CP113257.1"/>
</dbReference>
<keyword evidence="7" id="KW-0997">Cell inner membrane</keyword>
<dbReference type="EMBL" id="CP113257">
    <property type="protein sequence ID" value="WAE51551.1"/>
    <property type="molecule type" value="Genomic_DNA"/>
</dbReference>
<dbReference type="InterPro" id="IPR030922">
    <property type="entry name" value="LptF"/>
</dbReference>
<evidence type="ECO:0000256" key="1">
    <source>
        <dbReference type="ARBA" id="ARBA00002265"/>
    </source>
</evidence>
<dbReference type="Pfam" id="PF03739">
    <property type="entry name" value="LptF_LptG"/>
    <property type="match status" value="1"/>
</dbReference>
<dbReference type="PANTHER" id="PTHR33529">
    <property type="entry name" value="SLR0882 PROTEIN-RELATED"/>
    <property type="match status" value="1"/>
</dbReference>
<comment type="subunit">
    <text evidence="11">Component of the lipopolysaccharide transport and assembly complex. The LptBFG transporter is composed of two ATP-binding proteins (LptB) and two transmembrane proteins (LptF and LptG).</text>
</comment>
<keyword evidence="9 12" id="KW-1133">Transmembrane helix</keyword>
<dbReference type="AlphaFoldDB" id="A0AA47HYB0"/>
<evidence type="ECO:0000256" key="8">
    <source>
        <dbReference type="ARBA" id="ARBA00022692"/>
    </source>
</evidence>
<dbReference type="InterPro" id="IPR005495">
    <property type="entry name" value="LptG/LptF_permease"/>
</dbReference>
<feature type="transmembrane region" description="Helical" evidence="12">
    <location>
        <begin position="305"/>
        <end position="326"/>
    </location>
</feature>
<keyword evidence="6" id="KW-1003">Cell membrane</keyword>
<dbReference type="GO" id="GO:0015920">
    <property type="term" value="P:lipopolysaccharide transport"/>
    <property type="evidence" value="ECO:0007669"/>
    <property type="project" value="TreeGrafter"/>
</dbReference>
<feature type="transmembrane region" description="Helical" evidence="12">
    <location>
        <begin position="274"/>
        <end position="293"/>
    </location>
</feature>
<evidence type="ECO:0000313" key="13">
    <source>
        <dbReference type="EMBL" id="WAE51551.1"/>
    </source>
</evidence>
<feature type="transmembrane region" description="Helical" evidence="12">
    <location>
        <begin position="98"/>
        <end position="118"/>
    </location>
</feature>
<keyword evidence="8 12" id="KW-0812">Transmembrane</keyword>
<comment type="function">
    <text evidence="1">Part of the ABC transporter complex LptBFG involved in the translocation of lipopolysaccharide (LPS) from the inner membrane to the outer membrane.</text>
</comment>
<dbReference type="NCBIfam" id="TIGR04407">
    <property type="entry name" value="LptF_YjgP"/>
    <property type="match status" value="1"/>
</dbReference>
<reference evidence="13" key="1">
    <citation type="submission" date="2022-11" db="EMBL/GenBank/DDBJ databases">
        <title>Genomic of Pseudomonas TF18.</title>
        <authorList>
            <person name="Liu T."/>
        </authorList>
    </citation>
    <scope>NUCLEOTIDE SEQUENCE</scope>
    <source>
        <strain evidence="13">TF18</strain>
    </source>
</reference>
<dbReference type="PANTHER" id="PTHR33529:SF7">
    <property type="entry name" value="LIPOPOLYSACCHARIDE EXPORT SYSTEM PERMEASE PROTEIN LPTF"/>
    <property type="match status" value="1"/>
</dbReference>
<evidence type="ECO:0000256" key="9">
    <source>
        <dbReference type="ARBA" id="ARBA00022989"/>
    </source>
</evidence>
<comment type="similarity">
    <text evidence="3">Belongs to the LptF/LptG family.</text>
</comment>
<evidence type="ECO:0000256" key="5">
    <source>
        <dbReference type="ARBA" id="ARBA00022448"/>
    </source>
</evidence>
<comment type="subcellular location">
    <subcellularLocation>
        <location evidence="2">Cell inner membrane</location>
        <topology evidence="2">Multi-pass membrane protein</topology>
    </subcellularLocation>
</comment>
<keyword evidence="10 12" id="KW-0472">Membrane</keyword>
<evidence type="ECO:0000256" key="10">
    <source>
        <dbReference type="ARBA" id="ARBA00023136"/>
    </source>
</evidence>
<evidence type="ECO:0000256" key="4">
    <source>
        <dbReference type="ARBA" id="ARBA00014213"/>
    </source>
</evidence>
<protein>
    <recommendedName>
        <fullName evidence="4">Lipopolysaccharide export system permease protein LptF</fullName>
    </recommendedName>
</protein>
<feature type="transmembrane region" description="Helical" evidence="12">
    <location>
        <begin position="56"/>
        <end position="77"/>
    </location>
</feature>
<evidence type="ECO:0000256" key="7">
    <source>
        <dbReference type="ARBA" id="ARBA00022519"/>
    </source>
</evidence>
<evidence type="ECO:0000256" key="11">
    <source>
        <dbReference type="ARBA" id="ARBA00026081"/>
    </source>
</evidence>
<organism evidence="13 14">
    <name type="scientific">Stutzerimonas frequens</name>
    <dbReference type="NCBI Taxonomy" id="2968969"/>
    <lineage>
        <taxon>Bacteria</taxon>
        <taxon>Pseudomonadati</taxon>
        <taxon>Pseudomonadota</taxon>
        <taxon>Gammaproteobacteria</taxon>
        <taxon>Pseudomonadales</taxon>
        <taxon>Pseudomonadaceae</taxon>
        <taxon>Stutzerimonas</taxon>
    </lineage>
</organism>
<feature type="transmembrane region" description="Helical" evidence="12">
    <location>
        <begin position="12"/>
        <end position="36"/>
    </location>
</feature>
<accession>A0AA47HYB0</accession>
<dbReference type="GO" id="GO:0055085">
    <property type="term" value="P:transmembrane transport"/>
    <property type="evidence" value="ECO:0007669"/>
    <property type="project" value="InterPro"/>
</dbReference>
<feature type="transmembrane region" description="Helical" evidence="12">
    <location>
        <begin position="338"/>
        <end position="354"/>
    </location>
</feature>
<name>A0AA47HYB0_9GAMM</name>
<evidence type="ECO:0000256" key="12">
    <source>
        <dbReference type="SAM" id="Phobius"/>
    </source>
</evidence>
<sequence>MIVFRYLSRELLITMSAVSAVLLVIIMSGRFIKYLAQAAQGVLDPGVLLLIMGFRLPGFLQLILPLGLFLGILLAYGRLYLESEMTVLSATGMSQRRLLVYSLAPAALVAALVGWLSLGLAPQGIAEVERILSQQDSLTEFDTLVPGRFQTLRGGSRVTYTRELSADRSELGGVFISETNVSRQTGKESGLSVLVAESGRQEIQPDGSRYLILENGYRYDGNPGQADYRAIQYDTYGVLLPKPEVSMELSEREAMPTHELLGSDNIRHRTELQWRLSLPLLVFVVTVLAVPLAKVNPRQGRFLKLLPAILLYMTYLALLIAVRGALDKGRLPMALGLWWVHGLFLAIGLLMLFWEPIRLRMKKRHAQLEVARG</sequence>
<evidence type="ECO:0000256" key="6">
    <source>
        <dbReference type="ARBA" id="ARBA00022475"/>
    </source>
</evidence>
<evidence type="ECO:0000313" key="14">
    <source>
        <dbReference type="Proteomes" id="UP001164632"/>
    </source>
</evidence>
<evidence type="ECO:0000256" key="3">
    <source>
        <dbReference type="ARBA" id="ARBA00007725"/>
    </source>
</evidence>
<dbReference type="Proteomes" id="UP001164632">
    <property type="component" value="Chromosome"/>
</dbReference>
<keyword evidence="5" id="KW-0813">Transport</keyword>
<proteinExistence type="inferred from homology"/>
<evidence type="ECO:0000256" key="2">
    <source>
        <dbReference type="ARBA" id="ARBA00004429"/>
    </source>
</evidence>
<gene>
    <name evidence="13" type="primary">lptF</name>
    <name evidence="13" type="ORF">OSV15_18020</name>
</gene>